<reference evidence="2" key="2">
    <citation type="journal article" date="2021" name="PeerJ">
        <title>Extensive microbial diversity within the chicken gut microbiome revealed by metagenomics and culture.</title>
        <authorList>
            <person name="Gilroy R."/>
            <person name="Ravi A."/>
            <person name="Getino M."/>
            <person name="Pursley I."/>
            <person name="Horton D.L."/>
            <person name="Alikhan N.F."/>
            <person name="Baker D."/>
            <person name="Gharbi K."/>
            <person name="Hall N."/>
            <person name="Watson M."/>
            <person name="Adriaenssens E.M."/>
            <person name="Foster-Nyarko E."/>
            <person name="Jarju S."/>
            <person name="Secka A."/>
            <person name="Antonio M."/>
            <person name="Oren A."/>
            <person name="Chaudhuri R.R."/>
            <person name="La Ragione R."/>
            <person name="Hildebrand F."/>
            <person name="Pallen M.J."/>
        </authorList>
    </citation>
    <scope>NUCLEOTIDE SEQUENCE</scope>
    <source>
        <strain evidence="2">ChiBcec6-7307</strain>
    </source>
</reference>
<sequence>MSLGIIIAMLVIAAVVTIVGLLTGMKLKEKVVERLKKWGVISEAVIDKKRLITWIRNAEKNGETTHLSVDQLDALDKMGDDELVLADLKKNGKIGKVSRLKGEEGMHQNLRQFMEEHDGMIIMES</sequence>
<name>A0A9D1NZU0_9FIRM</name>
<dbReference type="EMBL" id="DVOS01000050">
    <property type="protein sequence ID" value="HIV23447.1"/>
    <property type="molecule type" value="Genomic_DNA"/>
</dbReference>
<keyword evidence="1" id="KW-1133">Transmembrane helix</keyword>
<proteinExistence type="predicted"/>
<accession>A0A9D1NZU0</accession>
<protein>
    <submittedName>
        <fullName evidence="2">Uncharacterized protein</fullName>
    </submittedName>
</protein>
<reference evidence="2" key="1">
    <citation type="submission" date="2020-10" db="EMBL/GenBank/DDBJ databases">
        <authorList>
            <person name="Gilroy R."/>
        </authorList>
    </citation>
    <scope>NUCLEOTIDE SEQUENCE</scope>
    <source>
        <strain evidence="2">ChiBcec6-7307</strain>
    </source>
</reference>
<feature type="transmembrane region" description="Helical" evidence="1">
    <location>
        <begin position="6"/>
        <end position="27"/>
    </location>
</feature>
<evidence type="ECO:0000256" key="1">
    <source>
        <dbReference type="SAM" id="Phobius"/>
    </source>
</evidence>
<gene>
    <name evidence="2" type="ORF">IAC80_05860</name>
</gene>
<dbReference type="Proteomes" id="UP000886889">
    <property type="component" value="Unassembled WGS sequence"/>
</dbReference>
<evidence type="ECO:0000313" key="3">
    <source>
        <dbReference type="Proteomes" id="UP000886889"/>
    </source>
</evidence>
<organism evidence="2 3">
    <name type="scientific">Candidatus Merdiplasma excrementigallinarum</name>
    <dbReference type="NCBI Taxonomy" id="2840864"/>
    <lineage>
        <taxon>Bacteria</taxon>
        <taxon>Bacillati</taxon>
        <taxon>Bacillota</taxon>
        <taxon>Clostridia</taxon>
        <taxon>Lachnospirales</taxon>
        <taxon>Lachnospiraceae</taxon>
        <taxon>Lachnospiraceae incertae sedis</taxon>
        <taxon>Candidatus Merdiplasma</taxon>
    </lineage>
</organism>
<keyword evidence="1" id="KW-0812">Transmembrane</keyword>
<comment type="caution">
    <text evidence="2">The sequence shown here is derived from an EMBL/GenBank/DDBJ whole genome shotgun (WGS) entry which is preliminary data.</text>
</comment>
<dbReference type="AlphaFoldDB" id="A0A9D1NZU0"/>
<evidence type="ECO:0000313" key="2">
    <source>
        <dbReference type="EMBL" id="HIV23447.1"/>
    </source>
</evidence>
<keyword evidence="1" id="KW-0472">Membrane</keyword>